<dbReference type="Pfam" id="PF09500">
    <property type="entry name" value="YiiD_C"/>
    <property type="match status" value="1"/>
</dbReference>
<dbReference type="OrthoDB" id="572024at2"/>
<dbReference type="RefSeq" id="WP_068882268.1">
    <property type="nucleotide sequence ID" value="NZ_LNTU01000023.1"/>
</dbReference>
<evidence type="ECO:0000259" key="1">
    <source>
        <dbReference type="Pfam" id="PF09500"/>
    </source>
</evidence>
<dbReference type="Gene3D" id="3.10.129.10">
    <property type="entry name" value="Hotdog Thioesterase"/>
    <property type="match status" value="1"/>
</dbReference>
<dbReference type="EMBL" id="LNTU01000023">
    <property type="protein sequence ID" value="KXF76697.1"/>
    <property type="molecule type" value="Genomic_DNA"/>
</dbReference>
<name>A0A135HU42_9HYPH</name>
<organism evidence="2 3">
    <name type="scientific">Paramesorhizobium deserti</name>
    <dbReference type="NCBI Taxonomy" id="1494590"/>
    <lineage>
        <taxon>Bacteria</taxon>
        <taxon>Pseudomonadati</taxon>
        <taxon>Pseudomonadota</taxon>
        <taxon>Alphaproteobacteria</taxon>
        <taxon>Hyphomicrobiales</taxon>
        <taxon>Phyllobacteriaceae</taxon>
        <taxon>Paramesorhizobium</taxon>
    </lineage>
</organism>
<feature type="domain" description="Thioesterase putative" evidence="1">
    <location>
        <begin position="4"/>
        <end position="145"/>
    </location>
</feature>
<gene>
    <name evidence="2" type="ORF">ATN84_11710</name>
</gene>
<comment type="caution">
    <text evidence="2">The sequence shown here is derived from an EMBL/GenBank/DDBJ whole genome shotgun (WGS) entry which is preliminary data.</text>
</comment>
<evidence type="ECO:0000313" key="3">
    <source>
        <dbReference type="Proteomes" id="UP000070107"/>
    </source>
</evidence>
<reference evidence="2 3" key="1">
    <citation type="submission" date="2015-11" db="EMBL/GenBank/DDBJ databases">
        <title>Draft genome sequence of Paramesorhizobium deserti A-3-E, a strain highly resistant to diverse beta-lactam antibiotics.</title>
        <authorList>
            <person name="Lv R."/>
            <person name="Yang X."/>
            <person name="Fang N."/>
            <person name="Guo J."/>
            <person name="Luo X."/>
            <person name="Peng F."/>
            <person name="Yang R."/>
            <person name="Cui Y."/>
            <person name="Fang C."/>
            <person name="Song Y."/>
        </authorList>
    </citation>
    <scope>NUCLEOTIDE SEQUENCE [LARGE SCALE GENOMIC DNA]</scope>
    <source>
        <strain evidence="2 3">A-3-E</strain>
    </source>
</reference>
<protein>
    <submittedName>
        <fullName evidence="2">Thioesterase</fullName>
    </submittedName>
</protein>
<dbReference type="InterPro" id="IPR012660">
    <property type="entry name" value="YiiD_C"/>
</dbReference>
<dbReference type="InterPro" id="IPR029069">
    <property type="entry name" value="HotDog_dom_sf"/>
</dbReference>
<dbReference type="SUPFAM" id="SSF54637">
    <property type="entry name" value="Thioesterase/thiol ester dehydrase-isomerase"/>
    <property type="match status" value="1"/>
</dbReference>
<dbReference type="Proteomes" id="UP000070107">
    <property type="component" value="Unassembled WGS sequence"/>
</dbReference>
<proteinExistence type="predicted"/>
<accession>A0A135HU42</accession>
<dbReference type="STRING" id="1494590.ATN84_11710"/>
<dbReference type="AlphaFoldDB" id="A0A135HU42"/>
<keyword evidence="3" id="KW-1185">Reference proteome</keyword>
<sequence length="153" mass="16722">MTESELQLYLHEHIPLSMAMQVAVVALHDESVVLKAPLSPNINHRETVFGGSASALAILAAWSLVHIRLVREGIVSRIVIQSNTMRYDAPISGTFSARSQLAAGANWGRFVEMLRRKGRARIEIAAVLDYEGNVAGRFSGEFVALDAFSGRMS</sequence>
<dbReference type="NCBIfam" id="TIGR02447">
    <property type="entry name" value="yiiD_Cterm"/>
    <property type="match status" value="1"/>
</dbReference>
<evidence type="ECO:0000313" key="2">
    <source>
        <dbReference type="EMBL" id="KXF76697.1"/>
    </source>
</evidence>